<accession>A0A6L4WTT8</accession>
<protein>
    <submittedName>
        <fullName evidence="1">DUF1643 domain-containing protein</fullName>
    </submittedName>
</protein>
<dbReference type="RefSeq" id="WP_152279702.1">
    <property type="nucleotide sequence ID" value="NZ_WFKK01000012.1"/>
</dbReference>
<evidence type="ECO:0000313" key="2">
    <source>
        <dbReference type="Proteomes" id="UP000472839"/>
    </source>
</evidence>
<reference evidence="1 2" key="1">
    <citation type="submission" date="2019-10" db="EMBL/GenBank/DDBJ databases">
        <title>Poseidonibacter ostreae sp. nov., isolated from the gut of the Ostrea denselamellosa.</title>
        <authorList>
            <person name="Choi A."/>
        </authorList>
    </citation>
    <scope>NUCLEOTIDE SEQUENCE [LARGE SCALE GENOMIC DNA]</scope>
    <source>
        <strain evidence="1 2">SJOD-M-33</strain>
    </source>
</reference>
<name>A0A6L4WTT8_9BACT</name>
<dbReference type="Proteomes" id="UP000472839">
    <property type="component" value="Unassembled WGS sequence"/>
</dbReference>
<dbReference type="Pfam" id="PF07799">
    <property type="entry name" value="DUF1643"/>
    <property type="match status" value="1"/>
</dbReference>
<proteinExistence type="predicted"/>
<evidence type="ECO:0000313" key="1">
    <source>
        <dbReference type="EMBL" id="KAB7889538.1"/>
    </source>
</evidence>
<organism evidence="1 2">
    <name type="scientific">Poseidonibacter ostreae</name>
    <dbReference type="NCBI Taxonomy" id="2654171"/>
    <lineage>
        <taxon>Bacteria</taxon>
        <taxon>Pseudomonadati</taxon>
        <taxon>Campylobacterota</taxon>
        <taxon>Epsilonproteobacteria</taxon>
        <taxon>Campylobacterales</taxon>
        <taxon>Arcobacteraceae</taxon>
        <taxon>Poseidonibacter</taxon>
    </lineage>
</organism>
<dbReference type="AlphaFoldDB" id="A0A6L4WTT8"/>
<comment type="caution">
    <text evidence="1">The sequence shown here is derived from an EMBL/GenBank/DDBJ whole genome shotgun (WGS) entry which is preliminary data.</text>
</comment>
<dbReference type="EMBL" id="WFKK01000012">
    <property type="protein sequence ID" value="KAB7889538.1"/>
    <property type="molecule type" value="Genomic_DNA"/>
</dbReference>
<gene>
    <name evidence="1" type="ORF">GBG19_05645</name>
</gene>
<dbReference type="InterPro" id="IPR012441">
    <property type="entry name" value="DUF1643"/>
</dbReference>
<sequence>MKSRIDLYEGDNDKRFVIGASGTNPLYVIAMNPSVADEELFDQTVMKLFGLSYLFGFDGCIMFNLIPIREPDSTKLENELDAELMNKNIETIINSIPSDATVLATWGDISKNTPLKTSLFKVYDGLKEKNCDWKCVTYTDRKVGEKFNEYSKKGLTDSGHPRHVSFLKQTSFFTDFNIDEYVDKLK</sequence>